<protein>
    <submittedName>
        <fullName evidence="1">Uncharacterized protein</fullName>
    </submittedName>
</protein>
<proteinExistence type="predicted"/>
<keyword evidence="1" id="KW-0614">Plasmid</keyword>
<evidence type="ECO:0000313" key="1">
    <source>
        <dbReference type="EMBL" id="BAF30818.1"/>
    </source>
</evidence>
<name>Q0KKZ2_THEAI</name>
<dbReference type="EMBL" id="AB190359">
    <property type="protein sequence ID" value="BAF30818.1"/>
    <property type="molecule type" value="Genomic_DNA"/>
</dbReference>
<organism evidence="1">
    <name type="scientific">Thermoplasma acidophilum</name>
    <dbReference type="NCBI Taxonomy" id="2303"/>
    <lineage>
        <taxon>Archaea</taxon>
        <taxon>Methanobacteriati</taxon>
        <taxon>Thermoplasmatota</taxon>
        <taxon>Thermoplasmata</taxon>
        <taxon>Thermoplasmatales</taxon>
        <taxon>Thermoplasmataceae</taxon>
        <taxon>Thermoplasma</taxon>
    </lineage>
</organism>
<geneLocation type="plasmid" evidence="1">
    <name>pTA1</name>
</geneLocation>
<reference evidence="1" key="1">
    <citation type="journal article" date="2006" name="Extremophiles">
        <title>Structural analysis of the plasmid pTA1 isolated from the thermoacidophilic archaeon Thermoplasma acidophilum.</title>
        <authorList>
            <person name="Yamashiro K."/>
            <person name="Yokobori S."/>
            <person name="Oshima T."/>
            <person name="Yamgishi A."/>
        </authorList>
    </citation>
    <scope>NUCLEOTIDE SEQUENCE</scope>
    <source>
        <strain evidence="1">H0-122</strain>
        <plasmid evidence="1">pTA1</plasmid>
    </source>
</reference>
<dbReference type="AlphaFoldDB" id="Q0KKZ2"/>
<sequence>MLENLISQALIDIRKILGSTPQGPERTDLTHHIVNHCGTHTGQPVDLIDGQDNRTAPRVYHPPDLTEEKLGIEGFCTLIKAGEIEDVVIIDAKGEIDHRIGRYKTQVSLYNGPGLTLDPGSIRPAGPHDIQKIIIGRRNHDRRMQERRDLRSGYTLDVNGKGNIPRINEGITIKKEGIRDPISNPNNTKRKMQIRIIGLK</sequence>
<accession>Q0KKZ2</accession>